<proteinExistence type="predicted"/>
<feature type="region of interest" description="Disordered" evidence="1">
    <location>
        <begin position="176"/>
        <end position="197"/>
    </location>
</feature>
<feature type="transmembrane region" description="Helical" evidence="2">
    <location>
        <begin position="293"/>
        <end position="318"/>
    </location>
</feature>
<reference evidence="4 5" key="1">
    <citation type="submission" date="2016-10" db="EMBL/GenBank/DDBJ databases">
        <authorList>
            <person name="Varghese N."/>
            <person name="Submissions S."/>
        </authorList>
    </citation>
    <scope>NUCLEOTIDE SEQUENCE [LARGE SCALE GENOMIC DNA]</scope>
    <source>
        <strain evidence="4 5">DSM 29073</strain>
    </source>
</reference>
<sequence length="417" mass="47073">MEQSKTISAPQSRIHVLDALRGFALLGVILMHMLQHFGVFSGIPASEPQFPMLDTAIQWLSQHVIMGKFINIFAFLFGLSFFIQMDRGAKKGIDFRKRFIWRMVILFVIGIVGNSFFTADILPIYAAFGVIMVLLFPLKNRILIVIALLLLIGTPRIISTSYDRLVKTEQVENMPQRPVSNEANKNRPTSSGKTMEKPSFFKSAKRNLTTGFVGKLNYQFGLNGRGYVTMALFILGLVVGRLRFFEGVETHKKRNILLFVGFTLACSLISLIPSQEVTFRMLMSGVKLSPEMLLSMALNDIHTVLFSGALGLGFILLFQTDSVGKYLNAIIPYGRMGLTNYVAQSIVGGIIFSMWGLGAIFGNWGITEVFVLGLVVYVIQAIFSRYWLNYYLYGPLEWFWRSATYLKIQPFRKRINS</sequence>
<evidence type="ECO:0000256" key="1">
    <source>
        <dbReference type="SAM" id="MobiDB-lite"/>
    </source>
</evidence>
<keyword evidence="2" id="KW-0812">Transmembrane</keyword>
<feature type="domain" description="DUF418" evidence="3">
    <location>
        <begin position="240"/>
        <end position="407"/>
    </location>
</feature>
<evidence type="ECO:0000313" key="4">
    <source>
        <dbReference type="EMBL" id="SEF52217.1"/>
    </source>
</evidence>
<dbReference type="InterPro" id="IPR052529">
    <property type="entry name" value="Bact_Transport_Assoc"/>
</dbReference>
<dbReference type="PANTHER" id="PTHR30590:SF2">
    <property type="entry name" value="INNER MEMBRANE PROTEIN"/>
    <property type="match status" value="1"/>
</dbReference>
<feature type="transmembrane region" description="Helical" evidence="2">
    <location>
        <begin position="369"/>
        <end position="388"/>
    </location>
</feature>
<dbReference type="EMBL" id="FNVS01000002">
    <property type="protein sequence ID" value="SEF52217.1"/>
    <property type="molecule type" value="Genomic_DNA"/>
</dbReference>
<feature type="transmembrane region" description="Helical" evidence="2">
    <location>
        <begin position="142"/>
        <end position="158"/>
    </location>
</feature>
<dbReference type="RefSeq" id="WP_103982364.1">
    <property type="nucleotide sequence ID" value="NZ_FNVS01000002.1"/>
</dbReference>
<dbReference type="PANTHER" id="PTHR30590">
    <property type="entry name" value="INNER MEMBRANE PROTEIN"/>
    <property type="match status" value="1"/>
</dbReference>
<feature type="compositionally biased region" description="Polar residues" evidence="1">
    <location>
        <begin position="178"/>
        <end position="193"/>
    </location>
</feature>
<evidence type="ECO:0000259" key="3">
    <source>
        <dbReference type="Pfam" id="PF04235"/>
    </source>
</evidence>
<organism evidence="4 5">
    <name type="scientific">Parabacteroides chinchillae</name>
    <dbReference type="NCBI Taxonomy" id="871327"/>
    <lineage>
        <taxon>Bacteria</taxon>
        <taxon>Pseudomonadati</taxon>
        <taxon>Bacteroidota</taxon>
        <taxon>Bacteroidia</taxon>
        <taxon>Bacteroidales</taxon>
        <taxon>Tannerellaceae</taxon>
        <taxon>Parabacteroides</taxon>
    </lineage>
</organism>
<feature type="transmembrane region" description="Helical" evidence="2">
    <location>
        <begin position="104"/>
        <end position="136"/>
    </location>
</feature>
<evidence type="ECO:0000313" key="5">
    <source>
        <dbReference type="Proteomes" id="UP000236725"/>
    </source>
</evidence>
<feature type="transmembrane region" description="Helical" evidence="2">
    <location>
        <begin position="63"/>
        <end position="83"/>
    </location>
</feature>
<feature type="transmembrane region" description="Helical" evidence="2">
    <location>
        <begin position="338"/>
        <end position="357"/>
    </location>
</feature>
<keyword evidence="2" id="KW-0472">Membrane</keyword>
<comment type="caution">
    <text evidence="4">The sequence shown here is derived from an EMBL/GenBank/DDBJ whole genome shotgun (WGS) entry which is preliminary data.</text>
</comment>
<name>A0A8G2BU76_9BACT</name>
<keyword evidence="5" id="KW-1185">Reference proteome</keyword>
<keyword evidence="2" id="KW-1133">Transmembrane helix</keyword>
<dbReference type="Proteomes" id="UP000236725">
    <property type="component" value="Unassembled WGS sequence"/>
</dbReference>
<dbReference type="AlphaFoldDB" id="A0A8G2BU76"/>
<feature type="transmembrane region" description="Helical" evidence="2">
    <location>
        <begin position="20"/>
        <end position="43"/>
    </location>
</feature>
<evidence type="ECO:0000256" key="2">
    <source>
        <dbReference type="SAM" id="Phobius"/>
    </source>
</evidence>
<dbReference type="InterPro" id="IPR007349">
    <property type="entry name" value="DUF418"/>
</dbReference>
<feature type="transmembrane region" description="Helical" evidence="2">
    <location>
        <begin position="226"/>
        <end position="244"/>
    </location>
</feature>
<dbReference type="Pfam" id="PF04235">
    <property type="entry name" value="DUF418"/>
    <property type="match status" value="1"/>
</dbReference>
<protein>
    <recommendedName>
        <fullName evidence="3">DUF418 domain-containing protein</fullName>
    </recommendedName>
</protein>
<feature type="transmembrane region" description="Helical" evidence="2">
    <location>
        <begin position="256"/>
        <end position="272"/>
    </location>
</feature>
<gene>
    <name evidence="4" type="ORF">SAMN05444001_10263</name>
</gene>
<accession>A0A8G2BU76</accession>